<evidence type="ECO:0000313" key="2">
    <source>
        <dbReference type="Proteomes" id="UP000634136"/>
    </source>
</evidence>
<gene>
    <name evidence="1" type="ORF">G2W53_029592</name>
</gene>
<keyword evidence="2" id="KW-1185">Reference proteome</keyword>
<protein>
    <submittedName>
        <fullName evidence="1">Uncharacterized protein</fullName>
    </submittedName>
</protein>
<sequence length="85" mass="9583">MKTKRSHEVGHPTCNIGTLWREQSLAIKSSIMMESLSMEKLKGSYRRQDSPTFTDKQRAAFALTNASAIETSKKATSSYTRNLEI</sequence>
<proteinExistence type="predicted"/>
<reference evidence="1" key="1">
    <citation type="submission" date="2020-09" db="EMBL/GenBank/DDBJ databases">
        <title>Genome-Enabled Discovery of Anthraquinone Biosynthesis in Senna tora.</title>
        <authorList>
            <person name="Kang S.-H."/>
            <person name="Pandey R.P."/>
            <person name="Lee C.-M."/>
            <person name="Sim J.-S."/>
            <person name="Jeong J.-T."/>
            <person name="Choi B.-S."/>
            <person name="Jung M."/>
            <person name="Ginzburg D."/>
            <person name="Zhao K."/>
            <person name="Won S.Y."/>
            <person name="Oh T.-J."/>
            <person name="Yu Y."/>
            <person name="Kim N.-H."/>
            <person name="Lee O.R."/>
            <person name="Lee T.-H."/>
            <person name="Bashyal P."/>
            <person name="Kim T.-S."/>
            <person name="Lee W.-H."/>
            <person name="Kawkins C."/>
            <person name="Kim C.-K."/>
            <person name="Kim J.S."/>
            <person name="Ahn B.O."/>
            <person name="Rhee S.Y."/>
            <person name="Sohng J.K."/>
        </authorList>
    </citation>
    <scope>NUCLEOTIDE SEQUENCE</scope>
    <source>
        <tissue evidence="1">Leaf</tissue>
    </source>
</reference>
<dbReference type="Proteomes" id="UP000634136">
    <property type="component" value="Unassembled WGS sequence"/>
</dbReference>
<name>A0A834T5T2_9FABA</name>
<evidence type="ECO:0000313" key="1">
    <source>
        <dbReference type="EMBL" id="KAF7815623.1"/>
    </source>
</evidence>
<dbReference type="AlphaFoldDB" id="A0A834T5T2"/>
<comment type="caution">
    <text evidence="1">The sequence shown here is derived from an EMBL/GenBank/DDBJ whole genome shotgun (WGS) entry which is preliminary data.</text>
</comment>
<dbReference type="EMBL" id="JAAIUW010000009">
    <property type="protein sequence ID" value="KAF7815623.1"/>
    <property type="molecule type" value="Genomic_DNA"/>
</dbReference>
<organism evidence="1 2">
    <name type="scientific">Senna tora</name>
    <dbReference type="NCBI Taxonomy" id="362788"/>
    <lineage>
        <taxon>Eukaryota</taxon>
        <taxon>Viridiplantae</taxon>
        <taxon>Streptophyta</taxon>
        <taxon>Embryophyta</taxon>
        <taxon>Tracheophyta</taxon>
        <taxon>Spermatophyta</taxon>
        <taxon>Magnoliopsida</taxon>
        <taxon>eudicotyledons</taxon>
        <taxon>Gunneridae</taxon>
        <taxon>Pentapetalae</taxon>
        <taxon>rosids</taxon>
        <taxon>fabids</taxon>
        <taxon>Fabales</taxon>
        <taxon>Fabaceae</taxon>
        <taxon>Caesalpinioideae</taxon>
        <taxon>Cassia clade</taxon>
        <taxon>Senna</taxon>
    </lineage>
</organism>
<accession>A0A834T5T2</accession>